<feature type="non-terminal residue" evidence="1">
    <location>
        <position position="1"/>
    </location>
</feature>
<evidence type="ECO:0000313" key="1">
    <source>
        <dbReference type="EMBL" id="KAH0873752.1"/>
    </source>
</evidence>
<proteinExistence type="predicted"/>
<keyword evidence="2" id="KW-1185">Reference proteome</keyword>
<sequence length="464" mass="53058">VDQEVQRVKVEGHQGLIGQLDSGERHLPSRLWNLLILLKTLLLLRLRMRVPEITEANEAIEANEATKGGEALSEPINAVDTELMHKTSATESKVAASPPNMKQVISLDRHSGYSMVHVYHEHDGTSPTTDGTEVKESESPFFLVNNRKGLNSDRRHTLVKEWINIHRPLFGAYLETRIQPNNSRRISSALPVGWKYISNAEHHDNARVIVVWHPSVTVTVYQASTTPLARSPWAVVGDFNQILQTSTPITSRWRLTSVGCDFLEPQQSDHAPCLFKMPSIARRVTKPFKFFHHVIDHPEYLNSVKEAWNCESIVGSMQFKLARSMKLMKKVLRKLNSTHYSGITQRVKDQAAKVTTLQCQLLTAPDPATARLEHEERTKWNTLAKAEEKFYHQRSRVRWHHLRDRDTAFYHKTVRTTQNHIHYLRDADDHLIATTAEIKNHAAEYFQGILRSTNMAESPCTMDD</sequence>
<evidence type="ECO:0008006" key="3">
    <source>
        <dbReference type="Google" id="ProtNLM"/>
    </source>
</evidence>
<feature type="non-terminal residue" evidence="1">
    <location>
        <position position="464"/>
    </location>
</feature>
<reference evidence="1 2" key="1">
    <citation type="submission" date="2021-05" db="EMBL/GenBank/DDBJ databases">
        <title>Genome Assembly of Synthetic Allotetraploid Brassica napus Reveals Homoeologous Exchanges between Subgenomes.</title>
        <authorList>
            <person name="Davis J.T."/>
        </authorList>
    </citation>
    <scope>NUCLEOTIDE SEQUENCE [LARGE SCALE GENOMIC DNA]</scope>
    <source>
        <strain evidence="2">cv. Da-Ae</strain>
        <tissue evidence="1">Seedling</tissue>
    </source>
</reference>
<comment type="caution">
    <text evidence="1">The sequence shown here is derived from an EMBL/GenBank/DDBJ whole genome shotgun (WGS) entry which is preliminary data.</text>
</comment>
<dbReference type="EMBL" id="JAGKQM010000016">
    <property type="protein sequence ID" value="KAH0873752.1"/>
    <property type="molecule type" value="Genomic_DNA"/>
</dbReference>
<organism evidence="1 2">
    <name type="scientific">Brassica napus</name>
    <name type="common">Rape</name>
    <dbReference type="NCBI Taxonomy" id="3708"/>
    <lineage>
        <taxon>Eukaryota</taxon>
        <taxon>Viridiplantae</taxon>
        <taxon>Streptophyta</taxon>
        <taxon>Embryophyta</taxon>
        <taxon>Tracheophyta</taxon>
        <taxon>Spermatophyta</taxon>
        <taxon>Magnoliopsida</taxon>
        <taxon>eudicotyledons</taxon>
        <taxon>Gunneridae</taxon>
        <taxon>Pentapetalae</taxon>
        <taxon>rosids</taxon>
        <taxon>malvids</taxon>
        <taxon>Brassicales</taxon>
        <taxon>Brassicaceae</taxon>
        <taxon>Brassiceae</taxon>
        <taxon>Brassica</taxon>
    </lineage>
</organism>
<dbReference type="Proteomes" id="UP000824890">
    <property type="component" value="Unassembled WGS sequence"/>
</dbReference>
<name>A0ABQ7Z0N3_BRANA</name>
<gene>
    <name evidence="1" type="ORF">HID58_071114</name>
</gene>
<protein>
    <recommendedName>
        <fullName evidence="3">Endonuclease/exonuclease/phosphatase domain-containing protein</fullName>
    </recommendedName>
</protein>
<accession>A0ABQ7Z0N3</accession>
<evidence type="ECO:0000313" key="2">
    <source>
        <dbReference type="Proteomes" id="UP000824890"/>
    </source>
</evidence>